<evidence type="ECO:0000256" key="1">
    <source>
        <dbReference type="SAM" id="MobiDB-lite"/>
    </source>
</evidence>
<sequence>MGVLRWRDLPGSRVSVGNHHNNNTANNQNNNHNSRGEVSRHVCREITVRLDEIKTAKLTRGANVPDEVLYSPNMKTASVGLRIKYSFQTVLRFSFPLSLFCLQRSKYLSVTVIGMLQKIVKYLVNLGCGYGESGIASPAVGRFIRALVEAKRKRNLTRLVTLPELEDMTNIPRFNFTSRTS</sequence>
<dbReference type="Proteomes" id="UP000092445">
    <property type="component" value="Unassembled WGS sequence"/>
</dbReference>
<keyword evidence="3" id="KW-1185">Reference proteome</keyword>
<proteinExistence type="predicted"/>
<protein>
    <submittedName>
        <fullName evidence="2">Uncharacterized protein</fullName>
    </submittedName>
</protein>
<name>A0A1A9ZD31_GLOPL</name>
<organism evidence="2 3">
    <name type="scientific">Glossina pallidipes</name>
    <name type="common">Tsetse fly</name>
    <dbReference type="NCBI Taxonomy" id="7398"/>
    <lineage>
        <taxon>Eukaryota</taxon>
        <taxon>Metazoa</taxon>
        <taxon>Ecdysozoa</taxon>
        <taxon>Arthropoda</taxon>
        <taxon>Hexapoda</taxon>
        <taxon>Insecta</taxon>
        <taxon>Pterygota</taxon>
        <taxon>Neoptera</taxon>
        <taxon>Endopterygota</taxon>
        <taxon>Diptera</taxon>
        <taxon>Brachycera</taxon>
        <taxon>Muscomorpha</taxon>
        <taxon>Hippoboscoidea</taxon>
        <taxon>Glossinidae</taxon>
        <taxon>Glossina</taxon>
    </lineage>
</organism>
<dbReference type="EnsemblMetazoa" id="GPAI010984-RA">
    <property type="protein sequence ID" value="GPAI010984-PA"/>
    <property type="gene ID" value="GPAI010984"/>
</dbReference>
<accession>A0A1A9ZD31</accession>
<reference evidence="2" key="2">
    <citation type="submission" date="2020-05" db="UniProtKB">
        <authorList>
            <consortium name="EnsemblMetazoa"/>
        </authorList>
    </citation>
    <scope>IDENTIFICATION</scope>
    <source>
        <strain evidence="2">IAEA</strain>
    </source>
</reference>
<dbReference type="AlphaFoldDB" id="A0A1A9ZD31"/>
<feature type="compositionally biased region" description="Basic and acidic residues" evidence="1">
    <location>
        <begin position="1"/>
        <end position="10"/>
    </location>
</feature>
<feature type="compositionally biased region" description="Low complexity" evidence="1">
    <location>
        <begin position="18"/>
        <end position="33"/>
    </location>
</feature>
<reference evidence="3" key="1">
    <citation type="submission" date="2014-03" db="EMBL/GenBank/DDBJ databases">
        <authorList>
            <person name="Aksoy S."/>
            <person name="Warren W."/>
            <person name="Wilson R.K."/>
        </authorList>
    </citation>
    <scope>NUCLEOTIDE SEQUENCE [LARGE SCALE GENOMIC DNA]</scope>
    <source>
        <strain evidence="3">IAEA</strain>
    </source>
</reference>
<dbReference type="VEuPathDB" id="VectorBase:GPAI010984"/>
<feature type="region of interest" description="Disordered" evidence="1">
    <location>
        <begin position="1"/>
        <end position="38"/>
    </location>
</feature>
<evidence type="ECO:0000313" key="3">
    <source>
        <dbReference type="Proteomes" id="UP000092445"/>
    </source>
</evidence>
<evidence type="ECO:0000313" key="2">
    <source>
        <dbReference type="EnsemblMetazoa" id="GPAI010984-PA"/>
    </source>
</evidence>